<accession>A0ACB8QHB2</accession>
<evidence type="ECO:0000313" key="2">
    <source>
        <dbReference type="Proteomes" id="UP000814128"/>
    </source>
</evidence>
<dbReference type="Proteomes" id="UP000814128">
    <property type="component" value="Unassembled WGS sequence"/>
</dbReference>
<comment type="caution">
    <text evidence="1">The sequence shown here is derived from an EMBL/GenBank/DDBJ whole genome shotgun (WGS) entry which is preliminary data.</text>
</comment>
<reference evidence="1" key="1">
    <citation type="submission" date="2021-02" db="EMBL/GenBank/DDBJ databases">
        <authorList>
            <consortium name="DOE Joint Genome Institute"/>
            <person name="Ahrendt S."/>
            <person name="Looney B.P."/>
            <person name="Miyauchi S."/>
            <person name="Morin E."/>
            <person name="Drula E."/>
            <person name="Courty P.E."/>
            <person name="Chicoki N."/>
            <person name="Fauchery L."/>
            <person name="Kohler A."/>
            <person name="Kuo A."/>
            <person name="Labutti K."/>
            <person name="Pangilinan J."/>
            <person name="Lipzen A."/>
            <person name="Riley R."/>
            <person name="Andreopoulos W."/>
            <person name="He G."/>
            <person name="Johnson J."/>
            <person name="Barry K.W."/>
            <person name="Grigoriev I.V."/>
            <person name="Nagy L."/>
            <person name="Hibbett D."/>
            <person name="Henrissat B."/>
            <person name="Matheny P.B."/>
            <person name="Labbe J."/>
            <person name="Martin F."/>
        </authorList>
    </citation>
    <scope>NUCLEOTIDE SEQUENCE</scope>
    <source>
        <strain evidence="1">EC-137</strain>
    </source>
</reference>
<reference evidence="1" key="2">
    <citation type="journal article" date="2022" name="New Phytol.">
        <title>Evolutionary transition to the ectomycorrhizal habit in the genomes of a hyperdiverse lineage of mushroom-forming fungi.</title>
        <authorList>
            <person name="Looney B."/>
            <person name="Miyauchi S."/>
            <person name="Morin E."/>
            <person name="Drula E."/>
            <person name="Courty P.E."/>
            <person name="Kohler A."/>
            <person name="Kuo A."/>
            <person name="LaButti K."/>
            <person name="Pangilinan J."/>
            <person name="Lipzen A."/>
            <person name="Riley R."/>
            <person name="Andreopoulos W."/>
            <person name="He G."/>
            <person name="Johnson J."/>
            <person name="Nolan M."/>
            <person name="Tritt A."/>
            <person name="Barry K.W."/>
            <person name="Grigoriev I.V."/>
            <person name="Nagy L.G."/>
            <person name="Hibbett D."/>
            <person name="Henrissat B."/>
            <person name="Matheny P.B."/>
            <person name="Labbe J."/>
            <person name="Martin F.M."/>
        </authorList>
    </citation>
    <scope>NUCLEOTIDE SEQUENCE</scope>
    <source>
        <strain evidence="1">EC-137</strain>
    </source>
</reference>
<sequence>LYQQRVAHRQMNLDNPQQQSATRRERDERRKRKQQEAHLKKLKLPKRTERGMWKLKKEERRFDVFVRLHNMWMDYMSELLALKPALSSAVVDPNVMPSAAGMHAKLVKADFHGAYLTVRQSKNYALVGLAGIVIHETENTFRVITRKNQVKQIPKHGSIFAFAVPLYSTHSDSPDPTLESGPVPTSETASDPVPTRIVLDIPHIEFDLYGNQFQFRSADRAGRKFKAKESIEL</sequence>
<name>A0ACB8QHB2_9AGAM</name>
<dbReference type="EMBL" id="MU273592">
    <property type="protein sequence ID" value="KAI0031124.1"/>
    <property type="molecule type" value="Genomic_DNA"/>
</dbReference>
<feature type="non-terminal residue" evidence="1">
    <location>
        <position position="233"/>
    </location>
</feature>
<feature type="non-terminal residue" evidence="1">
    <location>
        <position position="1"/>
    </location>
</feature>
<keyword evidence="2" id="KW-1185">Reference proteome</keyword>
<gene>
    <name evidence="1" type="ORF">K488DRAFT_33639</name>
</gene>
<protein>
    <submittedName>
        <fullName evidence="1">Rof/RNase P-like protein</fullName>
    </submittedName>
</protein>
<evidence type="ECO:0000313" key="1">
    <source>
        <dbReference type="EMBL" id="KAI0031124.1"/>
    </source>
</evidence>
<proteinExistence type="predicted"/>
<organism evidence="1 2">
    <name type="scientific">Vararia minispora EC-137</name>
    <dbReference type="NCBI Taxonomy" id="1314806"/>
    <lineage>
        <taxon>Eukaryota</taxon>
        <taxon>Fungi</taxon>
        <taxon>Dikarya</taxon>
        <taxon>Basidiomycota</taxon>
        <taxon>Agaricomycotina</taxon>
        <taxon>Agaricomycetes</taxon>
        <taxon>Russulales</taxon>
        <taxon>Lachnocladiaceae</taxon>
        <taxon>Vararia</taxon>
    </lineage>
</organism>